<dbReference type="Proteomes" id="UP000597762">
    <property type="component" value="Unassembled WGS sequence"/>
</dbReference>
<evidence type="ECO:0000313" key="3">
    <source>
        <dbReference type="EMBL" id="CAE1293962.1"/>
    </source>
</evidence>
<keyword evidence="4" id="KW-1185">Reference proteome</keyword>
<reference evidence="3" key="1">
    <citation type="submission" date="2021-01" db="EMBL/GenBank/DDBJ databases">
        <authorList>
            <person name="Li R."/>
            <person name="Bekaert M."/>
        </authorList>
    </citation>
    <scope>NUCLEOTIDE SEQUENCE</scope>
    <source>
        <strain evidence="3">Farmed</strain>
    </source>
</reference>
<accession>A0A812DDZ6</accession>
<feature type="transmembrane region" description="Helical" evidence="1">
    <location>
        <begin position="429"/>
        <end position="448"/>
    </location>
</feature>
<keyword evidence="1" id="KW-0812">Transmembrane</keyword>
<keyword evidence="2" id="KW-0732">Signal</keyword>
<dbReference type="InterPro" id="IPR019170">
    <property type="entry name" value="Meckelin"/>
</dbReference>
<dbReference type="PANTHER" id="PTHR21274:SF0">
    <property type="entry name" value="MECKELIN"/>
    <property type="match status" value="1"/>
</dbReference>
<keyword evidence="1" id="KW-0472">Membrane</keyword>
<dbReference type="GO" id="GO:0036038">
    <property type="term" value="C:MKS complex"/>
    <property type="evidence" value="ECO:0007669"/>
    <property type="project" value="InterPro"/>
</dbReference>
<protein>
    <submittedName>
        <fullName evidence="3">TMEM67</fullName>
    </submittedName>
</protein>
<dbReference type="EMBL" id="CAHIKZ030002927">
    <property type="protein sequence ID" value="CAE1293962.1"/>
    <property type="molecule type" value="Genomic_DNA"/>
</dbReference>
<proteinExistence type="predicted"/>
<keyword evidence="1" id="KW-1133">Transmembrane helix</keyword>
<evidence type="ECO:0000313" key="4">
    <source>
        <dbReference type="Proteomes" id="UP000597762"/>
    </source>
</evidence>
<gene>
    <name evidence="3" type="ORF">SPHA_50099</name>
</gene>
<dbReference type="OrthoDB" id="419138at2759"/>
<dbReference type="AlphaFoldDB" id="A0A812DDZ6"/>
<evidence type="ECO:0000256" key="2">
    <source>
        <dbReference type="SAM" id="SignalP"/>
    </source>
</evidence>
<dbReference type="GO" id="GO:0060271">
    <property type="term" value="P:cilium assembly"/>
    <property type="evidence" value="ECO:0007669"/>
    <property type="project" value="InterPro"/>
</dbReference>
<feature type="transmembrane region" description="Helical" evidence="1">
    <location>
        <begin position="460"/>
        <end position="493"/>
    </location>
</feature>
<evidence type="ECO:0000256" key="1">
    <source>
        <dbReference type="SAM" id="Phobius"/>
    </source>
</evidence>
<comment type="caution">
    <text evidence="3">The sequence shown here is derived from an EMBL/GenBank/DDBJ whole genome shotgun (WGS) entry which is preliminary data.</text>
</comment>
<sequence>MAADDFILIIVPILIVVSNVICDYSIKYESVESCQLVREQNEYNYYFDTSQLKCEKCQQKKEIQVTSTNGYSCKCTSRYKYKNVFGNGKVMCELCPNNQTASEDGWHCILDAIKCASCPTDSIKVQREINGSLLRNSQNEAICDCVKCTGDTIPNASQDRCVTCTEILYSSPTANCSCNAPLKLAYNTCVAEILSNPVFTIQLVNGESPESNFLKNNLPKAYGQCKVNLSNQKACQTLGNMCVLLYYNYEGRRQKNMKQACQLFRSLSALAQRRYAVDAWYCELSVKDLFDTEKYPLEFYDLYLEYSSNGKYLQAVPVLIENYLGESDARDNLGNIDNWLLTRRFFLVDNVATKNTLSPDRAEYLRYASSMTLVIQLQPEKDGNIFTPYLKISYAEVHSDDANLNRKVQVSFQSEYIQNEANIQRNIDTAIGTLSGLGVLWACLNTWIWSKRAGRIAIDFATLINLLFNVCASLSNVLFINILGIGLYFLIFFKRQDIVVIMPLVGSSLTKTYASYIVIAFVFKLFDLFYLMFRQCTIDIFFIDWERPTRQQKDAPVSAWRTLFVANEWNEIQTIRRTHTSFQLMMVNYFLVVVGFENLSKNNPSLSLTADETDLFIPQNLMFRFTLASTIYLIVGE</sequence>
<feature type="chain" id="PRO_5032593423" evidence="2">
    <location>
        <begin position="23"/>
        <end position="637"/>
    </location>
</feature>
<feature type="signal peptide" evidence="2">
    <location>
        <begin position="1"/>
        <end position="22"/>
    </location>
</feature>
<name>A0A812DDZ6_ACAPH</name>
<dbReference type="PANTHER" id="PTHR21274">
    <property type="entry name" value="MECKELIN"/>
    <property type="match status" value="1"/>
</dbReference>
<dbReference type="Pfam" id="PF09773">
    <property type="entry name" value="Meckelin"/>
    <property type="match status" value="2"/>
</dbReference>
<feature type="transmembrane region" description="Helical" evidence="1">
    <location>
        <begin position="513"/>
        <end position="533"/>
    </location>
</feature>
<organism evidence="3 4">
    <name type="scientific">Acanthosepion pharaonis</name>
    <name type="common">Pharaoh cuttlefish</name>
    <name type="synonym">Sepia pharaonis</name>
    <dbReference type="NCBI Taxonomy" id="158019"/>
    <lineage>
        <taxon>Eukaryota</taxon>
        <taxon>Metazoa</taxon>
        <taxon>Spiralia</taxon>
        <taxon>Lophotrochozoa</taxon>
        <taxon>Mollusca</taxon>
        <taxon>Cephalopoda</taxon>
        <taxon>Coleoidea</taxon>
        <taxon>Decapodiformes</taxon>
        <taxon>Sepiida</taxon>
        <taxon>Sepiina</taxon>
        <taxon>Sepiidae</taxon>
        <taxon>Acanthosepion</taxon>
    </lineage>
</organism>